<keyword evidence="3" id="KW-1185">Reference proteome</keyword>
<proteinExistence type="predicted"/>
<protein>
    <recommendedName>
        <fullName evidence="4">Lipoprotein</fullName>
    </recommendedName>
</protein>
<feature type="chain" id="PRO_5009920717" description="Lipoprotein" evidence="1">
    <location>
        <begin position="19"/>
        <end position="176"/>
    </location>
</feature>
<dbReference type="RefSeq" id="WP_064699387.1">
    <property type="nucleotide sequence ID" value="NZ_BDEO01000007.1"/>
</dbReference>
<dbReference type="PROSITE" id="PS51257">
    <property type="entry name" value="PROKAR_LIPOPROTEIN"/>
    <property type="match status" value="1"/>
</dbReference>
<evidence type="ECO:0000256" key="1">
    <source>
        <dbReference type="SAM" id="SignalP"/>
    </source>
</evidence>
<dbReference type="EMBL" id="FRAL01000002">
    <property type="protein sequence ID" value="SHK37161.1"/>
    <property type="molecule type" value="Genomic_DNA"/>
</dbReference>
<keyword evidence="1" id="KW-0732">Signal</keyword>
<sequence>MRLLKPALIIALATFTLAGCKDGQSSTRDQGAQEQETIMQRAVRKHPTPQPTNFQTREAVVEWMKRMDNPDSTFYVYLMGNNGQQLGYYVAQTRPISACTFLTPPDRLVHGEWGQGYGDFVVQAPALDGVYAGGGCNSYFFFDAATDAYIEIQGLNFFVADQPLSIEADPIRVSTQ</sequence>
<accession>A0A1M6RXJ4</accession>
<feature type="signal peptide" evidence="1">
    <location>
        <begin position="1"/>
        <end position="18"/>
    </location>
</feature>
<name>A0A1M6RXJ4_9GAMM</name>
<evidence type="ECO:0000313" key="3">
    <source>
        <dbReference type="Proteomes" id="UP000184248"/>
    </source>
</evidence>
<reference evidence="3" key="1">
    <citation type="submission" date="2016-11" db="EMBL/GenBank/DDBJ databases">
        <authorList>
            <person name="Varghese N."/>
            <person name="Submissions S."/>
        </authorList>
    </citation>
    <scope>NUCLEOTIDE SEQUENCE [LARGE SCALE GENOMIC DNA]</scope>
    <source>
        <strain evidence="3">ALO Sharm</strain>
    </source>
</reference>
<evidence type="ECO:0000313" key="2">
    <source>
        <dbReference type="EMBL" id="SHK37161.1"/>
    </source>
</evidence>
<evidence type="ECO:0008006" key="4">
    <source>
        <dbReference type="Google" id="ProtNLM"/>
    </source>
</evidence>
<dbReference type="OrthoDB" id="4166752at2"/>
<gene>
    <name evidence="2" type="ORF">SAMN05192556_102439</name>
</gene>
<dbReference type="Proteomes" id="UP000184248">
    <property type="component" value="Unassembled WGS sequence"/>
</dbReference>
<dbReference type="AlphaFoldDB" id="A0A1M6RXJ4"/>
<organism evidence="2 3">
    <name type="scientific">Halomonas caseinilytica</name>
    <dbReference type="NCBI Taxonomy" id="438744"/>
    <lineage>
        <taxon>Bacteria</taxon>
        <taxon>Pseudomonadati</taxon>
        <taxon>Pseudomonadota</taxon>
        <taxon>Gammaproteobacteria</taxon>
        <taxon>Oceanospirillales</taxon>
        <taxon>Halomonadaceae</taxon>
        <taxon>Halomonas</taxon>
    </lineage>
</organism>